<dbReference type="InterPro" id="IPR023006">
    <property type="entry name" value="YchJ-like"/>
</dbReference>
<reference evidence="3" key="1">
    <citation type="submission" date="2020-11" db="EMBL/GenBank/DDBJ databases">
        <title>Isolation and identification of active actinomycetes.</title>
        <authorList>
            <person name="Yu B."/>
        </authorList>
    </citation>
    <scope>NUCLEOTIDE SEQUENCE</scope>
    <source>
        <strain evidence="3">NEAU-YB345</strain>
    </source>
</reference>
<comment type="caution">
    <text evidence="3">The sequence shown here is derived from an EMBL/GenBank/DDBJ whole genome shotgun (WGS) entry which is preliminary data.</text>
</comment>
<dbReference type="InterPro" id="IPR032710">
    <property type="entry name" value="NTF2-like_dom_sf"/>
</dbReference>
<dbReference type="HAMAP" id="MF_00612">
    <property type="entry name" value="UPF0225"/>
    <property type="match status" value="1"/>
</dbReference>
<name>A0A931BBP8_9ACTN</name>
<protein>
    <recommendedName>
        <fullName evidence="1">UPF0225 protein I2501_25035</fullName>
    </recommendedName>
</protein>
<dbReference type="PANTHER" id="PTHR33747:SF1">
    <property type="entry name" value="ADENYLATE CYCLASE-ASSOCIATED CAP C-TERMINAL DOMAIN-CONTAINING PROTEIN"/>
    <property type="match status" value="1"/>
</dbReference>
<dbReference type="Pfam" id="PF17775">
    <property type="entry name" value="YchJ_M-like"/>
    <property type="match status" value="1"/>
</dbReference>
<dbReference type="AlphaFoldDB" id="A0A931BBP8"/>
<proteinExistence type="inferred from homology"/>
<dbReference type="PANTHER" id="PTHR33747">
    <property type="entry name" value="UPF0225 PROTEIN SCO1677"/>
    <property type="match status" value="1"/>
</dbReference>
<dbReference type="EMBL" id="JADPRT010000011">
    <property type="protein sequence ID" value="MBF9071288.1"/>
    <property type="molecule type" value="Genomic_DNA"/>
</dbReference>
<accession>A0A931BBP8</accession>
<evidence type="ECO:0000256" key="1">
    <source>
        <dbReference type="HAMAP-Rule" id="MF_00612"/>
    </source>
</evidence>
<sequence length="137" mass="15305">MDRMSSKTRKPTPVCPCGGPRPYAECCGPLHSGTAQAATAEQLMRSRFAAFAKQDAAYLLRSWAPETRPGRVDFDPGLRWERLEILGTTEGGPFHSEGTVEFRAHYREGRTAGSMHEKSRFRREGGAWVYVDGDVRD</sequence>
<evidence type="ECO:0000313" key="4">
    <source>
        <dbReference type="Proteomes" id="UP000657385"/>
    </source>
</evidence>
<dbReference type="SUPFAM" id="SSF54427">
    <property type="entry name" value="NTF2-like"/>
    <property type="match status" value="1"/>
</dbReference>
<dbReference type="Gene3D" id="3.10.450.50">
    <property type="match status" value="1"/>
</dbReference>
<gene>
    <name evidence="3" type="ORF">I2501_25035</name>
</gene>
<keyword evidence="4" id="KW-1185">Reference proteome</keyword>
<feature type="domain" description="YchJ-like middle NTF2-like" evidence="2">
    <location>
        <begin position="39"/>
        <end position="133"/>
    </location>
</feature>
<organism evidence="3 4">
    <name type="scientific">Streptacidiphilus fuscans</name>
    <dbReference type="NCBI Taxonomy" id="2789292"/>
    <lineage>
        <taxon>Bacteria</taxon>
        <taxon>Bacillati</taxon>
        <taxon>Actinomycetota</taxon>
        <taxon>Actinomycetes</taxon>
        <taxon>Kitasatosporales</taxon>
        <taxon>Streptomycetaceae</taxon>
        <taxon>Streptacidiphilus</taxon>
    </lineage>
</organism>
<dbReference type="Proteomes" id="UP000657385">
    <property type="component" value="Unassembled WGS sequence"/>
</dbReference>
<evidence type="ECO:0000259" key="2">
    <source>
        <dbReference type="Pfam" id="PF17775"/>
    </source>
</evidence>
<dbReference type="InterPro" id="IPR048469">
    <property type="entry name" value="YchJ-like_M"/>
</dbReference>
<comment type="similarity">
    <text evidence="1">Belongs to the UPF0225 family.</text>
</comment>
<evidence type="ECO:0000313" key="3">
    <source>
        <dbReference type="EMBL" id="MBF9071288.1"/>
    </source>
</evidence>